<name>A0ABQ4U0B1_9HYPH</name>
<gene>
    <name evidence="1" type="ORF">MPOCJGCO_2847</name>
</gene>
<evidence type="ECO:0000313" key="1">
    <source>
        <dbReference type="EMBL" id="GJE60731.1"/>
    </source>
</evidence>
<keyword evidence="2" id="KW-1185">Reference proteome</keyword>
<protein>
    <submittedName>
        <fullName evidence="1">Uncharacterized protein</fullName>
    </submittedName>
</protein>
<dbReference type="EMBL" id="BPRB01000159">
    <property type="protein sequence ID" value="GJE60731.1"/>
    <property type="molecule type" value="Genomic_DNA"/>
</dbReference>
<reference evidence="1" key="1">
    <citation type="journal article" date="2021" name="Front. Microbiol.">
        <title>Comprehensive Comparative Genomics and Phenotyping of Methylobacterium Species.</title>
        <authorList>
            <person name="Alessa O."/>
            <person name="Ogura Y."/>
            <person name="Fujitani Y."/>
            <person name="Takami H."/>
            <person name="Hayashi T."/>
            <person name="Sahin N."/>
            <person name="Tani A."/>
        </authorList>
    </citation>
    <scope>NUCLEOTIDE SEQUENCE</scope>
    <source>
        <strain evidence="1">DSM 23632</strain>
    </source>
</reference>
<reference evidence="1" key="2">
    <citation type="submission" date="2021-08" db="EMBL/GenBank/DDBJ databases">
        <authorList>
            <person name="Tani A."/>
            <person name="Ola A."/>
            <person name="Ogura Y."/>
            <person name="Katsura K."/>
            <person name="Hayashi T."/>
        </authorList>
    </citation>
    <scope>NUCLEOTIDE SEQUENCE</scope>
    <source>
        <strain evidence="1">DSM 23632</strain>
    </source>
</reference>
<proteinExistence type="predicted"/>
<dbReference type="Proteomes" id="UP001055057">
    <property type="component" value="Unassembled WGS sequence"/>
</dbReference>
<dbReference type="RefSeq" id="WP_238183338.1">
    <property type="nucleotide sequence ID" value="NZ_BPRB01000159.1"/>
</dbReference>
<evidence type="ECO:0000313" key="2">
    <source>
        <dbReference type="Proteomes" id="UP001055057"/>
    </source>
</evidence>
<accession>A0ABQ4U0B1</accession>
<sequence length="198" mass="21047">MNAKQFQSLLARMAGIPESEADQRMRVLRQAEIVPTGARGRNAPDIEPIHAAFMILSLISRRAVDAGAVAHRAANLQMLNGPIKEGATLGALLAALVLHHGDALIRRVTVSEDGSAAWVLPEPGGATEWLFVEPQAAREIAQSGTNPADYGQSYMGRRFVLGGGSIAQMGLKLSKAVESGWHDGPRINPTLAQILQSA</sequence>
<organism evidence="1 2">
    <name type="scientific">Methylobacterium trifolii</name>
    <dbReference type="NCBI Taxonomy" id="1003092"/>
    <lineage>
        <taxon>Bacteria</taxon>
        <taxon>Pseudomonadati</taxon>
        <taxon>Pseudomonadota</taxon>
        <taxon>Alphaproteobacteria</taxon>
        <taxon>Hyphomicrobiales</taxon>
        <taxon>Methylobacteriaceae</taxon>
        <taxon>Methylobacterium</taxon>
    </lineage>
</organism>
<comment type="caution">
    <text evidence="1">The sequence shown here is derived from an EMBL/GenBank/DDBJ whole genome shotgun (WGS) entry which is preliminary data.</text>
</comment>